<dbReference type="InterPro" id="IPR015946">
    <property type="entry name" value="KH_dom-like_a/b"/>
</dbReference>
<evidence type="ECO:0000313" key="3">
    <source>
        <dbReference type="Proteomes" id="UP000595362"/>
    </source>
</evidence>
<dbReference type="PANTHER" id="PTHR39624">
    <property type="entry name" value="PROTEIN INVOLVED IN RIMO-MEDIATED BETA-METHYLTHIOLATION OF RIBOSOMAL PROTEIN S12 YCAO"/>
    <property type="match status" value="1"/>
</dbReference>
<feature type="region of interest" description="Disordered" evidence="1">
    <location>
        <begin position="21"/>
        <end position="43"/>
    </location>
</feature>
<dbReference type="SUPFAM" id="SSF82784">
    <property type="entry name" value="OsmC-like"/>
    <property type="match status" value="1"/>
</dbReference>
<dbReference type="Proteomes" id="UP000595362">
    <property type="component" value="Chromosome"/>
</dbReference>
<evidence type="ECO:0000256" key="1">
    <source>
        <dbReference type="SAM" id="MobiDB-lite"/>
    </source>
</evidence>
<evidence type="ECO:0000313" key="2">
    <source>
        <dbReference type="EMBL" id="QQG36730.1"/>
    </source>
</evidence>
<gene>
    <name evidence="2" type="ORF">HYS17_02850</name>
</gene>
<dbReference type="InterPro" id="IPR003718">
    <property type="entry name" value="OsmC/Ohr_fam"/>
</dbReference>
<reference evidence="2 3" key="1">
    <citation type="submission" date="2020-07" db="EMBL/GenBank/DDBJ databases">
        <title>Huge and variable diversity of episymbiotic CPR bacteria and DPANN archaea in groundwater ecosystems.</title>
        <authorList>
            <person name="He C.Y."/>
            <person name="Keren R."/>
            <person name="Whittaker M."/>
            <person name="Farag I.F."/>
            <person name="Doudna J."/>
            <person name="Cate J.H.D."/>
            <person name="Banfield J.F."/>
        </authorList>
    </citation>
    <scope>NUCLEOTIDE SEQUENCE [LARGE SCALE GENOMIC DNA]</scope>
    <source>
        <strain evidence="2">NC_groundwater_70_Ag_B-0.1um_54_66</strain>
    </source>
</reference>
<dbReference type="InterPro" id="IPR036102">
    <property type="entry name" value="OsmC/Ohrsf"/>
</dbReference>
<dbReference type="PANTHER" id="PTHR39624:SF2">
    <property type="entry name" value="OSMC-LIKE PROTEIN"/>
    <property type="match status" value="1"/>
</dbReference>
<accession>A0A7T5UHS1</accession>
<dbReference type="Pfam" id="PF02566">
    <property type="entry name" value="OsmC"/>
    <property type="match status" value="1"/>
</dbReference>
<name>A0A7T5UHS1_9BACT</name>
<organism evidence="2 3">
    <name type="scientific">Micavibrio aeruginosavorus</name>
    <dbReference type="NCBI Taxonomy" id="349221"/>
    <lineage>
        <taxon>Bacteria</taxon>
        <taxon>Pseudomonadati</taxon>
        <taxon>Bdellovibrionota</taxon>
        <taxon>Bdellovibrionia</taxon>
        <taxon>Bdellovibrionales</taxon>
        <taxon>Pseudobdellovibrionaceae</taxon>
        <taxon>Micavibrio</taxon>
    </lineage>
</organism>
<dbReference type="Gene3D" id="3.30.300.20">
    <property type="match status" value="1"/>
</dbReference>
<proteinExistence type="predicted"/>
<dbReference type="AlphaFoldDB" id="A0A7T5UHS1"/>
<protein>
    <submittedName>
        <fullName evidence="2">OsmC family protein</fullName>
    </submittedName>
</protein>
<sequence length="135" mass="14646">MSGITKTTVCSSAEGKYQQKIQAGPHQITADEPRSLGGDGTGPTPISLMLGALGACTSMTLQMYAGRKVWPLEGVDVFLTHEKKDDHDYIAREVVIRGSSLTVEQRQRLMEIADKCPVHKMLSGSARITTSERPS</sequence>
<dbReference type="EMBL" id="CP066681">
    <property type="protein sequence ID" value="QQG36730.1"/>
    <property type="molecule type" value="Genomic_DNA"/>
</dbReference>